<gene>
    <name evidence="1" type="ORF">NCTC10135_00709</name>
</gene>
<evidence type="ECO:0000313" key="1">
    <source>
        <dbReference type="EMBL" id="SYV90191.1"/>
    </source>
</evidence>
<reference evidence="2" key="1">
    <citation type="submission" date="2018-06" db="EMBL/GenBank/DDBJ databases">
        <authorList>
            <consortium name="Pathogen Informatics"/>
        </authorList>
    </citation>
    <scope>NUCLEOTIDE SEQUENCE [LARGE SCALE GENOMIC DNA]</scope>
    <source>
        <strain evidence="2">NCTC10135</strain>
    </source>
</reference>
<dbReference type="KEGG" id="mala:NCTC10135_00709"/>
<proteinExistence type="predicted"/>
<name>A0A3B0PJB0_9BACT</name>
<feature type="non-terminal residue" evidence="1">
    <location>
        <position position="78"/>
    </location>
</feature>
<organism evidence="1 2">
    <name type="scientific">Metamycoplasma alkalescens</name>
    <dbReference type="NCBI Taxonomy" id="45363"/>
    <lineage>
        <taxon>Bacteria</taxon>
        <taxon>Bacillati</taxon>
        <taxon>Mycoplasmatota</taxon>
        <taxon>Mycoplasmoidales</taxon>
        <taxon>Metamycoplasmataceae</taxon>
        <taxon>Metamycoplasma</taxon>
    </lineage>
</organism>
<protein>
    <submittedName>
        <fullName evidence="1">Uncharacterized protein</fullName>
    </submittedName>
</protein>
<dbReference type="EMBL" id="LS991949">
    <property type="protein sequence ID" value="SYV90191.1"/>
    <property type="molecule type" value="Genomic_DNA"/>
</dbReference>
<accession>A0A3B0PJB0</accession>
<evidence type="ECO:0000313" key="2">
    <source>
        <dbReference type="Proteomes" id="UP000259864"/>
    </source>
</evidence>
<dbReference type="AlphaFoldDB" id="A0A3B0PJB0"/>
<dbReference type="Proteomes" id="UP000259864">
    <property type="component" value="Chromosome 1"/>
</dbReference>
<sequence>MLKYAPVCFGDGKRLKLNKLFLILKVCSKTTCFDADRLLPRSCSFEELIVKLGIFVLIVYVFRSGDVSFNCKSVILVW</sequence>